<dbReference type="PANTHER" id="PTHR42901">
    <property type="entry name" value="ALCOHOL DEHYDROGENASE"/>
    <property type="match status" value="1"/>
</dbReference>
<keyword evidence="6" id="KW-1185">Reference proteome</keyword>
<comment type="similarity">
    <text evidence="1">Belongs to the short-chain dehydrogenases/reductases (SDR) family.</text>
</comment>
<sequence>MPAGQDGCGNRAAPDRTAVNREPLGHTVPRRLEGPEPPSGSPAAEVADGAMNFRPRPSLYWVRTPQIDLSGTTAIVTGAGRGFGRAVAVALRAAGATVVGVARSASDLTEVGSLLGDGFVPVEADAADAAVAMEVLERHRPRTLVLNAGATPRMGSLREQTWQSFSRNWEVDTQQAFHWSQAALRVPLPAGSTVVTMSSGAALRGSPLSGGYAGAKATVRFITAYAGQESQEAGLGIRFVAVLPQLTPETALGQAGMRAYAKQQGVDMADFVEARRPVLTPDQVGQAVVRLSTSPDHSHPAYLLTANGLQEVP</sequence>
<protein>
    <submittedName>
        <fullName evidence="5">SDR family oxidoreductase</fullName>
        <ecNumber evidence="5">1.-.-.-</ecNumber>
    </submittedName>
</protein>
<comment type="caution">
    <text evidence="5">The sequence shown here is derived from an EMBL/GenBank/DDBJ whole genome shotgun (WGS) entry which is preliminary data.</text>
</comment>
<dbReference type="EC" id="1.-.-.-" evidence="5"/>
<dbReference type="Gene3D" id="3.40.50.720">
    <property type="entry name" value="NAD(P)-binding Rossmann-like Domain"/>
    <property type="match status" value="1"/>
</dbReference>
<accession>A0ABV9WIA5</accession>
<feature type="domain" description="Ketoreductase" evidence="4">
    <location>
        <begin position="72"/>
        <end position="249"/>
    </location>
</feature>
<evidence type="ECO:0000259" key="4">
    <source>
        <dbReference type="SMART" id="SM00822"/>
    </source>
</evidence>
<dbReference type="PANTHER" id="PTHR42901:SF1">
    <property type="entry name" value="ALCOHOL DEHYDROGENASE"/>
    <property type="match status" value="1"/>
</dbReference>
<evidence type="ECO:0000313" key="5">
    <source>
        <dbReference type="EMBL" id="MFC5007416.1"/>
    </source>
</evidence>
<dbReference type="CDD" id="cd05233">
    <property type="entry name" value="SDR_c"/>
    <property type="match status" value="1"/>
</dbReference>
<dbReference type="EMBL" id="JBHSIU010000124">
    <property type="protein sequence ID" value="MFC5007416.1"/>
    <property type="molecule type" value="Genomic_DNA"/>
</dbReference>
<dbReference type="PRINTS" id="PR00081">
    <property type="entry name" value="GDHRDH"/>
</dbReference>
<name>A0ABV9WIA5_9ACTN</name>
<evidence type="ECO:0000313" key="6">
    <source>
        <dbReference type="Proteomes" id="UP001595912"/>
    </source>
</evidence>
<evidence type="ECO:0000256" key="1">
    <source>
        <dbReference type="ARBA" id="ARBA00006484"/>
    </source>
</evidence>
<reference evidence="6" key="1">
    <citation type="journal article" date="2019" name="Int. J. Syst. Evol. Microbiol.">
        <title>The Global Catalogue of Microorganisms (GCM) 10K type strain sequencing project: providing services to taxonomists for standard genome sequencing and annotation.</title>
        <authorList>
            <consortium name="The Broad Institute Genomics Platform"/>
            <consortium name="The Broad Institute Genome Sequencing Center for Infectious Disease"/>
            <person name="Wu L."/>
            <person name="Ma J."/>
        </authorList>
    </citation>
    <scope>NUCLEOTIDE SEQUENCE [LARGE SCALE GENOMIC DNA]</scope>
    <source>
        <strain evidence="6">CGMCC 4.7152</strain>
    </source>
</reference>
<dbReference type="InterPro" id="IPR002347">
    <property type="entry name" value="SDR_fam"/>
</dbReference>
<dbReference type="Pfam" id="PF00106">
    <property type="entry name" value="adh_short"/>
    <property type="match status" value="1"/>
</dbReference>
<feature type="region of interest" description="Disordered" evidence="3">
    <location>
        <begin position="1"/>
        <end position="47"/>
    </location>
</feature>
<evidence type="ECO:0000256" key="3">
    <source>
        <dbReference type="SAM" id="MobiDB-lite"/>
    </source>
</evidence>
<proteinExistence type="inferred from homology"/>
<gene>
    <name evidence="5" type="ORF">ACFPIJ_57600</name>
</gene>
<dbReference type="SMART" id="SM00822">
    <property type="entry name" value="PKS_KR"/>
    <property type="match status" value="1"/>
</dbReference>
<dbReference type="InterPro" id="IPR057326">
    <property type="entry name" value="KR_dom"/>
</dbReference>
<dbReference type="RefSeq" id="WP_380128082.1">
    <property type="nucleotide sequence ID" value="NZ_JBHSIU010000124.1"/>
</dbReference>
<keyword evidence="2 5" id="KW-0560">Oxidoreductase</keyword>
<dbReference type="SUPFAM" id="SSF51735">
    <property type="entry name" value="NAD(P)-binding Rossmann-fold domains"/>
    <property type="match status" value="1"/>
</dbReference>
<evidence type="ECO:0000256" key="2">
    <source>
        <dbReference type="ARBA" id="ARBA00023002"/>
    </source>
</evidence>
<organism evidence="5 6">
    <name type="scientific">Dactylosporangium cerinum</name>
    <dbReference type="NCBI Taxonomy" id="1434730"/>
    <lineage>
        <taxon>Bacteria</taxon>
        <taxon>Bacillati</taxon>
        <taxon>Actinomycetota</taxon>
        <taxon>Actinomycetes</taxon>
        <taxon>Micromonosporales</taxon>
        <taxon>Micromonosporaceae</taxon>
        <taxon>Dactylosporangium</taxon>
    </lineage>
</organism>
<dbReference type="GO" id="GO:0016491">
    <property type="term" value="F:oxidoreductase activity"/>
    <property type="evidence" value="ECO:0007669"/>
    <property type="project" value="UniProtKB-KW"/>
</dbReference>
<dbReference type="InterPro" id="IPR036291">
    <property type="entry name" value="NAD(P)-bd_dom_sf"/>
</dbReference>
<dbReference type="Proteomes" id="UP001595912">
    <property type="component" value="Unassembled WGS sequence"/>
</dbReference>